<dbReference type="GO" id="GO:0005524">
    <property type="term" value="F:ATP binding"/>
    <property type="evidence" value="ECO:0007669"/>
    <property type="project" value="UniProtKB-KW"/>
</dbReference>
<dbReference type="Proteomes" id="UP000650533">
    <property type="component" value="Chromosome 3"/>
</dbReference>
<proteinExistence type="predicted"/>
<dbReference type="PANTHER" id="PTHR19211:SF135">
    <property type="entry name" value="ATPASE, PUTATIVE (AFU_ORTHOLOGUE AFUA_1G16440)-RELATED"/>
    <property type="match status" value="1"/>
</dbReference>
<dbReference type="EMBL" id="CP059660">
    <property type="protein sequence ID" value="QRW18378.1"/>
    <property type="molecule type" value="Genomic_DNA"/>
</dbReference>
<feature type="compositionally biased region" description="Acidic residues" evidence="5">
    <location>
        <begin position="689"/>
        <end position="705"/>
    </location>
</feature>
<dbReference type="PROSITE" id="PS50893">
    <property type="entry name" value="ABC_TRANSPORTER_2"/>
    <property type="match status" value="2"/>
</dbReference>
<keyword evidence="4" id="KW-0175">Coiled coil</keyword>
<evidence type="ECO:0000256" key="2">
    <source>
        <dbReference type="ARBA" id="ARBA00022741"/>
    </source>
</evidence>
<feature type="domain" description="ABC transporter" evidence="6">
    <location>
        <begin position="37"/>
        <end position="370"/>
    </location>
</feature>
<evidence type="ECO:0000313" key="7">
    <source>
        <dbReference type="EMBL" id="QRW18378.1"/>
    </source>
</evidence>
<accession>A0A8H8NT96</accession>
<protein>
    <submittedName>
        <fullName evidence="7">ABC transporter</fullName>
    </submittedName>
</protein>
<reference evidence="7" key="1">
    <citation type="submission" date="2020-05" db="EMBL/GenBank/DDBJ databases">
        <title>Evolutionary and genomic comparisons of hybrid uninucleate and nonhybrid Rhizoctonia fungi.</title>
        <authorList>
            <person name="Li C."/>
            <person name="Chen X."/>
        </authorList>
    </citation>
    <scope>NUCLEOTIDE SEQUENCE</scope>
    <source>
        <strain evidence="7">AG-1 IA</strain>
    </source>
</reference>
<feature type="domain" description="ABC transporter" evidence="6">
    <location>
        <begin position="471"/>
        <end position="714"/>
    </location>
</feature>
<dbReference type="CDD" id="cd03221">
    <property type="entry name" value="ABCF_EF-3"/>
    <property type="match status" value="1"/>
</dbReference>
<keyword evidence="1" id="KW-0677">Repeat</keyword>
<evidence type="ECO:0000256" key="4">
    <source>
        <dbReference type="SAM" id="Coils"/>
    </source>
</evidence>
<dbReference type="InterPro" id="IPR003593">
    <property type="entry name" value="AAA+_ATPase"/>
</dbReference>
<dbReference type="RefSeq" id="XP_043178615.1">
    <property type="nucleotide sequence ID" value="XM_043323119.1"/>
</dbReference>
<dbReference type="SMART" id="SM00382">
    <property type="entry name" value="AAA"/>
    <property type="match status" value="2"/>
</dbReference>
<dbReference type="Gene3D" id="3.40.50.300">
    <property type="entry name" value="P-loop containing nucleotide triphosphate hydrolases"/>
    <property type="match status" value="2"/>
</dbReference>
<dbReference type="KEGG" id="rsx:RhiXN_03302"/>
<dbReference type="PROSITE" id="PS00211">
    <property type="entry name" value="ABC_TRANSPORTER_1"/>
    <property type="match status" value="1"/>
</dbReference>
<dbReference type="InterPro" id="IPR017871">
    <property type="entry name" value="ABC_transporter-like_CS"/>
</dbReference>
<feature type="region of interest" description="Disordered" evidence="5">
    <location>
        <begin position="1"/>
        <end position="20"/>
    </location>
</feature>
<dbReference type="PANTHER" id="PTHR19211">
    <property type="entry name" value="ATP-BINDING TRANSPORT PROTEIN-RELATED"/>
    <property type="match status" value="1"/>
</dbReference>
<gene>
    <name evidence="7" type="ORF">RhiXN_03302</name>
</gene>
<dbReference type="GeneID" id="67025582"/>
<dbReference type="AlphaFoldDB" id="A0A8H8NT96"/>
<evidence type="ECO:0000313" key="8">
    <source>
        <dbReference type="Proteomes" id="UP000650533"/>
    </source>
</evidence>
<keyword evidence="3" id="KW-0067">ATP-binding</keyword>
<keyword evidence="2" id="KW-0547">Nucleotide-binding</keyword>
<organism evidence="7 8">
    <name type="scientific">Rhizoctonia solani</name>
    <dbReference type="NCBI Taxonomy" id="456999"/>
    <lineage>
        <taxon>Eukaryota</taxon>
        <taxon>Fungi</taxon>
        <taxon>Dikarya</taxon>
        <taxon>Basidiomycota</taxon>
        <taxon>Agaricomycotina</taxon>
        <taxon>Agaricomycetes</taxon>
        <taxon>Cantharellales</taxon>
        <taxon>Ceratobasidiaceae</taxon>
        <taxon>Rhizoctonia</taxon>
    </lineage>
</organism>
<dbReference type="InterPro" id="IPR050611">
    <property type="entry name" value="ABCF"/>
</dbReference>
<evidence type="ECO:0000256" key="3">
    <source>
        <dbReference type="ARBA" id="ARBA00022840"/>
    </source>
</evidence>
<feature type="region of interest" description="Disordered" evidence="5">
    <location>
        <begin position="863"/>
        <end position="885"/>
    </location>
</feature>
<name>A0A8H8NT96_9AGAM</name>
<dbReference type="Pfam" id="PF00005">
    <property type="entry name" value="ABC_tran"/>
    <property type="match status" value="3"/>
</dbReference>
<feature type="region of interest" description="Disordered" evidence="5">
    <location>
        <begin position="688"/>
        <end position="708"/>
    </location>
</feature>
<feature type="compositionally biased region" description="Low complexity" evidence="5">
    <location>
        <begin position="1"/>
        <end position="17"/>
    </location>
</feature>
<sequence length="885" mass="96950">MSGTKSKTSKSSKSDSGQIVATSQTSRFHVDTLTTLSREIDLHQVNISIGIRDILIDAHLRLKTGVKYGLVGRNGQGKSTILKAIADKIIPGIPENLRILLVGQVEGALSLFSDEDKEQPTVVQVVVRSDSRRETALWEHKILSTGLESDSEVQLLEAVVTLRHARALKELELAQKIAAKRSGARGADARKQLLVCEKQVADLEAELNSVKQKVTEITSELTAATHATANELISEIQGTLEAINAEATESNVRVILLGLGFSSEQLDDPYTSLSGGWRSRCTLGSALLQKPDLLILDEPTNYLDIPSVVWLQNYLTELEDTTILVVAHDRDFLDEATEETIILREQKLAYHEGAISACERAGAKKRKSKVRMKDALDKKREAIEKTIAEGARAARKTGDENKARMVKSRQKKLDNRWGAEVNDKGHKFKLNRDLGGFHLTSRAEIEIESIDPPVNLPFPDPEDLRFPGTLCSAANVTYRYSKAGPIILDDVTITVHPGDRVGLVGKNGEGKSTLVKMLIGQLKPTKGVVERHPRLRIGYGFSIVSAYDYFELNDFRYYSQHSVEELTDPKVGAVSSVVHFIEESKNRHGIVIDDGTARGFLGSFGLQGRIATNPISTLSGGQKVRLALALIVYPAPDLLVLDEVSTHLDMDTNVGLMRALRRFKGAVLLVSHDRHLIRCVIEGDPLIPEGDELSDGEEDETSDTDDPVKTGVVYRVGPKGKLRKLENGVNQLFLTGMFVVPLIRSTIRSTWLKTVAIRSSVASVMALITTSTNIAVSYVLDGKEAIWVCLGGCATDLVINAIILYWAIQGPDESSESRDKSIYTSPIGDITFRWGVADGHDQLRSPGSSLRDNVSEATVAVPTMSLPPLEKPGPLIRPERSRASL</sequence>
<dbReference type="GO" id="GO:0016887">
    <property type="term" value="F:ATP hydrolysis activity"/>
    <property type="evidence" value="ECO:0007669"/>
    <property type="project" value="InterPro"/>
</dbReference>
<feature type="coiled-coil region" evidence="4">
    <location>
        <begin position="193"/>
        <end position="220"/>
    </location>
</feature>
<evidence type="ECO:0000256" key="5">
    <source>
        <dbReference type="SAM" id="MobiDB-lite"/>
    </source>
</evidence>
<dbReference type="SUPFAM" id="SSF52540">
    <property type="entry name" value="P-loop containing nucleoside triphosphate hydrolases"/>
    <property type="match status" value="2"/>
</dbReference>
<dbReference type="InterPro" id="IPR027417">
    <property type="entry name" value="P-loop_NTPase"/>
</dbReference>
<evidence type="ECO:0000259" key="6">
    <source>
        <dbReference type="PROSITE" id="PS50893"/>
    </source>
</evidence>
<evidence type="ECO:0000256" key="1">
    <source>
        <dbReference type="ARBA" id="ARBA00022737"/>
    </source>
</evidence>
<dbReference type="InterPro" id="IPR003439">
    <property type="entry name" value="ABC_transporter-like_ATP-bd"/>
</dbReference>